<organism evidence="1 2">
    <name type="scientific">Spongiibacter nanhainus</name>
    <dbReference type="NCBI Taxonomy" id="2794344"/>
    <lineage>
        <taxon>Bacteria</taxon>
        <taxon>Pseudomonadati</taxon>
        <taxon>Pseudomonadota</taxon>
        <taxon>Gammaproteobacteria</taxon>
        <taxon>Cellvibrionales</taxon>
        <taxon>Spongiibacteraceae</taxon>
        <taxon>Spongiibacter</taxon>
    </lineage>
</organism>
<accession>A0A7T4QZF1</accession>
<evidence type="ECO:0000313" key="2">
    <source>
        <dbReference type="Proteomes" id="UP000596063"/>
    </source>
</evidence>
<proteinExistence type="predicted"/>
<dbReference type="Proteomes" id="UP000596063">
    <property type="component" value="Chromosome"/>
</dbReference>
<dbReference type="AlphaFoldDB" id="A0A7T4QZF1"/>
<sequence length="118" mass="13522">MSDEDDKPVQRRRYYRLPYPEDAQPPFRDHDGRSYPVLELSEKSVVIAPAEGETWAKGDPVSGEILFSDGESETISGEVLRQDARGVVVLLSDGVTFHHVIKEQTFVKKHYPLFLRHR</sequence>
<evidence type="ECO:0008006" key="3">
    <source>
        <dbReference type="Google" id="ProtNLM"/>
    </source>
</evidence>
<gene>
    <name evidence="1" type="ORF">I6N98_14960</name>
</gene>
<protein>
    <recommendedName>
        <fullName evidence="3">PilZ domain-containing protein</fullName>
    </recommendedName>
</protein>
<reference evidence="1 2" key="1">
    <citation type="submission" date="2020-12" db="EMBL/GenBank/DDBJ databases">
        <authorList>
            <person name="Shan Y."/>
        </authorList>
    </citation>
    <scope>NUCLEOTIDE SEQUENCE [LARGE SCALE GENOMIC DNA]</scope>
    <source>
        <strain evidence="2">csc3.9</strain>
    </source>
</reference>
<dbReference type="EMBL" id="CP066167">
    <property type="protein sequence ID" value="QQD17635.1"/>
    <property type="molecule type" value="Genomic_DNA"/>
</dbReference>
<keyword evidence="2" id="KW-1185">Reference proteome</keyword>
<evidence type="ECO:0000313" key="1">
    <source>
        <dbReference type="EMBL" id="QQD17635.1"/>
    </source>
</evidence>
<name>A0A7T4QZF1_9GAMM</name>
<dbReference type="RefSeq" id="WP_198569134.1">
    <property type="nucleotide sequence ID" value="NZ_CP066167.1"/>
</dbReference>
<dbReference type="KEGG" id="snan:I6N98_14960"/>